<evidence type="ECO:0000313" key="3">
    <source>
        <dbReference type="Proteomes" id="UP000483004"/>
    </source>
</evidence>
<protein>
    <recommendedName>
        <fullName evidence="4">Restriction endonuclease</fullName>
    </recommendedName>
</protein>
<dbReference type="OrthoDB" id="9867948at2"/>
<sequence>MPNLLTAAALLKWPEDEALRLGDLHFILSREVGLFLTSMRNIERKLVTTSAREEHWSAERIDGPIAWGPTQARRGVTGNSGIHVTTPARRDYQTPENELLVHVLDGIVESAQRIGWTGRAGKNAAGGKVRSRLAIALELQSHKVFSGVDRKRPTERSVGRIRAGRNSRRYTPALDAYDRLAALVERVDRTAIREAIEHAGLVTSVESTLFELLVTFRVIDGLRQNGWRMQPLFTFEGSVQSHGSKDDGRKLELHYQSVPNALSTGSIYRSVLTSHHFTNVQELRPDLCLRWTDSAGVRRHLLIECKLTEAGRVTVAARHALLDLLAYRQAFGPTLGSSGIPYGLGVAWGQGLAPATDGEVVLCTPEKLDEAIRQIVV</sequence>
<proteinExistence type="predicted"/>
<name>A0A6L3VH29_9ACTN</name>
<feature type="region of interest" description="Disordered" evidence="1">
    <location>
        <begin position="67"/>
        <end position="86"/>
    </location>
</feature>
<organism evidence="2 3">
    <name type="scientific">Actinomadura montaniterrae</name>
    <dbReference type="NCBI Taxonomy" id="1803903"/>
    <lineage>
        <taxon>Bacteria</taxon>
        <taxon>Bacillati</taxon>
        <taxon>Actinomycetota</taxon>
        <taxon>Actinomycetes</taxon>
        <taxon>Streptosporangiales</taxon>
        <taxon>Thermomonosporaceae</taxon>
        <taxon>Actinomadura</taxon>
    </lineage>
</organism>
<reference evidence="2 3" key="1">
    <citation type="submission" date="2019-09" db="EMBL/GenBank/DDBJ databases">
        <title>Actinomadura physcomitrii sp. nov., a novel actinomycete isolated from moss [Physcomitrium sphaericum (Ludw) Fuernr].</title>
        <authorList>
            <person name="Liu C."/>
            <person name="Zhuang X."/>
        </authorList>
    </citation>
    <scope>NUCLEOTIDE SEQUENCE [LARGE SCALE GENOMIC DNA]</scope>
    <source>
        <strain evidence="2 3">CYP1-1B</strain>
    </source>
</reference>
<gene>
    <name evidence="2" type="ORF">F9B16_46195</name>
</gene>
<dbReference type="EMBL" id="WBMR01000302">
    <property type="protein sequence ID" value="KAB2360992.1"/>
    <property type="molecule type" value="Genomic_DNA"/>
</dbReference>
<evidence type="ECO:0000256" key="1">
    <source>
        <dbReference type="SAM" id="MobiDB-lite"/>
    </source>
</evidence>
<comment type="caution">
    <text evidence="2">The sequence shown here is derived from an EMBL/GenBank/DDBJ whole genome shotgun (WGS) entry which is preliminary data.</text>
</comment>
<keyword evidence="3" id="KW-1185">Reference proteome</keyword>
<dbReference type="Proteomes" id="UP000483004">
    <property type="component" value="Unassembled WGS sequence"/>
</dbReference>
<dbReference type="RefSeq" id="WP_151546622.1">
    <property type="nucleotide sequence ID" value="NZ_WBMR01000302.1"/>
</dbReference>
<accession>A0A6L3VH29</accession>
<dbReference type="AlphaFoldDB" id="A0A6L3VH29"/>
<evidence type="ECO:0000313" key="2">
    <source>
        <dbReference type="EMBL" id="KAB2360992.1"/>
    </source>
</evidence>
<evidence type="ECO:0008006" key="4">
    <source>
        <dbReference type="Google" id="ProtNLM"/>
    </source>
</evidence>